<protein>
    <submittedName>
        <fullName evidence="2">Uncharacterized protein</fullName>
    </submittedName>
</protein>
<keyword evidence="1" id="KW-1133">Transmembrane helix</keyword>
<dbReference type="RefSeq" id="WP_077477116.1">
    <property type="nucleotide sequence ID" value="NZ_MLAH01000090.1"/>
</dbReference>
<feature type="transmembrane region" description="Helical" evidence="1">
    <location>
        <begin position="36"/>
        <end position="53"/>
    </location>
</feature>
<comment type="caution">
    <text evidence="2">The sequence shown here is derived from an EMBL/GenBank/DDBJ whole genome shotgun (WGS) entry which is preliminary data.</text>
</comment>
<feature type="transmembrane region" description="Helical" evidence="1">
    <location>
        <begin position="12"/>
        <end position="30"/>
    </location>
</feature>
<keyword evidence="1" id="KW-0472">Membrane</keyword>
<evidence type="ECO:0000256" key="1">
    <source>
        <dbReference type="SAM" id="Phobius"/>
    </source>
</evidence>
<proteinExistence type="predicted"/>
<name>A0A1V3KXS7_9PAST</name>
<sequence>MTIKSLRFLDFFREFIIFSVVLAVFISGNSAAITTLLWFICLVLFFAFISAGINARKQEIKFTKNKTIFENIALLALCLIIVYFEHWFIATLFFISHFLFYSTCFDKDKKDK</sequence>
<organism evidence="2 3">
    <name type="scientific">Rodentibacter ratti</name>
    <dbReference type="NCBI Taxonomy" id="1906745"/>
    <lineage>
        <taxon>Bacteria</taxon>
        <taxon>Pseudomonadati</taxon>
        <taxon>Pseudomonadota</taxon>
        <taxon>Gammaproteobacteria</taxon>
        <taxon>Pasteurellales</taxon>
        <taxon>Pasteurellaceae</taxon>
        <taxon>Rodentibacter</taxon>
    </lineage>
</organism>
<dbReference type="EMBL" id="MLAH01000090">
    <property type="protein sequence ID" value="OOF82496.1"/>
    <property type="molecule type" value="Genomic_DNA"/>
</dbReference>
<feature type="transmembrane region" description="Helical" evidence="1">
    <location>
        <begin position="74"/>
        <end position="100"/>
    </location>
</feature>
<dbReference type="Proteomes" id="UP000189549">
    <property type="component" value="Unassembled WGS sequence"/>
</dbReference>
<evidence type="ECO:0000313" key="2">
    <source>
        <dbReference type="EMBL" id="OOF82496.1"/>
    </source>
</evidence>
<keyword evidence="1" id="KW-0812">Transmembrane</keyword>
<accession>A0A1V3KXS7</accession>
<evidence type="ECO:0000313" key="3">
    <source>
        <dbReference type="Proteomes" id="UP000189549"/>
    </source>
</evidence>
<dbReference type="AlphaFoldDB" id="A0A1V3KXS7"/>
<gene>
    <name evidence="2" type="ORF">BKG93_11185</name>
</gene>
<reference evidence="2 3" key="1">
    <citation type="submission" date="2016-10" db="EMBL/GenBank/DDBJ databases">
        <title>Rodentibacter gen. nov. and new species.</title>
        <authorList>
            <person name="Christensen H."/>
        </authorList>
    </citation>
    <scope>NUCLEOTIDE SEQUENCE [LARGE SCALE GENOMIC DNA]</scope>
    <source>
        <strain evidence="2 3">Ppn157</strain>
    </source>
</reference>